<proteinExistence type="predicted"/>
<organism evidence="1 2">
    <name type="scientific">Branchiibius hedensis</name>
    <dbReference type="NCBI Taxonomy" id="672460"/>
    <lineage>
        <taxon>Bacteria</taxon>
        <taxon>Bacillati</taxon>
        <taxon>Actinomycetota</taxon>
        <taxon>Actinomycetes</taxon>
        <taxon>Micrococcales</taxon>
        <taxon>Dermacoccaceae</taxon>
        <taxon>Branchiibius</taxon>
    </lineage>
</organism>
<keyword evidence="2" id="KW-1185">Reference proteome</keyword>
<protein>
    <submittedName>
        <fullName evidence="1">Uncharacterized protein</fullName>
    </submittedName>
</protein>
<sequence length="62" mass="6536">MPTITRLIWRTAAIGRQIPRTCWVTSPEATTTVCGRPVPEGGPATGVNCPDCRAAAAFITGH</sequence>
<dbReference type="EMBL" id="UESZ01000001">
    <property type="protein sequence ID" value="SSA33557.1"/>
    <property type="molecule type" value="Genomic_DNA"/>
</dbReference>
<dbReference type="AlphaFoldDB" id="A0A2Y8ZUL7"/>
<evidence type="ECO:0000313" key="1">
    <source>
        <dbReference type="EMBL" id="SSA33557.1"/>
    </source>
</evidence>
<reference evidence="2" key="1">
    <citation type="submission" date="2016-10" db="EMBL/GenBank/DDBJ databases">
        <authorList>
            <person name="Varghese N."/>
            <person name="Submissions S."/>
        </authorList>
    </citation>
    <scope>NUCLEOTIDE SEQUENCE [LARGE SCALE GENOMIC DNA]</scope>
    <source>
        <strain evidence="2">DSM 22951</strain>
    </source>
</reference>
<dbReference type="Proteomes" id="UP000250028">
    <property type="component" value="Unassembled WGS sequence"/>
</dbReference>
<name>A0A2Y8ZUL7_9MICO</name>
<gene>
    <name evidence="1" type="ORF">SAMN04489750_0841</name>
</gene>
<evidence type="ECO:0000313" key="2">
    <source>
        <dbReference type="Proteomes" id="UP000250028"/>
    </source>
</evidence>
<accession>A0A2Y8ZUL7</accession>